<gene>
    <name evidence="2" type="ORF">RFI_15073</name>
</gene>
<organism evidence="2 3">
    <name type="scientific">Reticulomyxa filosa</name>
    <dbReference type="NCBI Taxonomy" id="46433"/>
    <lineage>
        <taxon>Eukaryota</taxon>
        <taxon>Sar</taxon>
        <taxon>Rhizaria</taxon>
        <taxon>Retaria</taxon>
        <taxon>Foraminifera</taxon>
        <taxon>Monothalamids</taxon>
        <taxon>Reticulomyxidae</taxon>
        <taxon>Reticulomyxa</taxon>
    </lineage>
</organism>
<evidence type="ECO:0000313" key="2">
    <source>
        <dbReference type="EMBL" id="ETO22131.1"/>
    </source>
</evidence>
<feature type="region of interest" description="Disordered" evidence="1">
    <location>
        <begin position="37"/>
        <end position="62"/>
    </location>
</feature>
<keyword evidence="3" id="KW-1185">Reference proteome</keyword>
<feature type="compositionally biased region" description="Polar residues" evidence="1">
    <location>
        <begin position="50"/>
        <end position="60"/>
    </location>
</feature>
<sequence>MKKQVFYLGKNNKTTTKDDANRNGFFGMLWAHSEKATATSDGPSVDGANKNENGTNTSNTKTERNDSIYFDFILKLEPSVVNSDKIKLAVCKSVDMDEQGIKDFKVSNAGSAHKELVRVTGLSAVTKQLNFF</sequence>
<comment type="caution">
    <text evidence="2">The sequence shown here is derived from an EMBL/GenBank/DDBJ whole genome shotgun (WGS) entry which is preliminary data.</text>
</comment>
<name>X6N7U8_RETFI</name>
<dbReference type="Proteomes" id="UP000023152">
    <property type="component" value="Unassembled WGS sequence"/>
</dbReference>
<reference evidence="2 3" key="1">
    <citation type="journal article" date="2013" name="Curr. Biol.">
        <title>The Genome of the Foraminiferan Reticulomyxa filosa.</title>
        <authorList>
            <person name="Glockner G."/>
            <person name="Hulsmann N."/>
            <person name="Schleicher M."/>
            <person name="Noegel A.A."/>
            <person name="Eichinger L."/>
            <person name="Gallinger C."/>
            <person name="Pawlowski J."/>
            <person name="Sierra R."/>
            <person name="Euteneuer U."/>
            <person name="Pillet L."/>
            <person name="Moustafa A."/>
            <person name="Platzer M."/>
            <person name="Groth M."/>
            <person name="Szafranski K."/>
            <person name="Schliwa M."/>
        </authorList>
    </citation>
    <scope>NUCLEOTIDE SEQUENCE [LARGE SCALE GENOMIC DNA]</scope>
</reference>
<accession>X6N7U8</accession>
<proteinExistence type="predicted"/>
<evidence type="ECO:0000256" key="1">
    <source>
        <dbReference type="SAM" id="MobiDB-lite"/>
    </source>
</evidence>
<dbReference type="AlphaFoldDB" id="X6N7U8"/>
<protein>
    <submittedName>
        <fullName evidence="2">Uncharacterized protein</fullName>
    </submittedName>
</protein>
<dbReference type="EMBL" id="ASPP01011015">
    <property type="protein sequence ID" value="ETO22131.1"/>
    <property type="molecule type" value="Genomic_DNA"/>
</dbReference>
<evidence type="ECO:0000313" key="3">
    <source>
        <dbReference type="Proteomes" id="UP000023152"/>
    </source>
</evidence>